<feature type="transmembrane region" description="Helical" evidence="1">
    <location>
        <begin position="21"/>
        <end position="48"/>
    </location>
</feature>
<reference evidence="3" key="1">
    <citation type="submission" date="2016-10" db="EMBL/GenBank/DDBJ databases">
        <authorList>
            <person name="Varghese N."/>
            <person name="Submissions S."/>
        </authorList>
    </citation>
    <scope>NUCLEOTIDE SEQUENCE [LARGE SCALE GENOMIC DNA]</scope>
    <source>
        <strain evidence="3">DSM 45405</strain>
    </source>
</reference>
<accession>A0A1H6JZT9</accession>
<keyword evidence="1" id="KW-0472">Membrane</keyword>
<keyword evidence="1" id="KW-0812">Transmembrane</keyword>
<organism evidence="2 3">
    <name type="scientific">Mycolicibacterium rutilum</name>
    <name type="common">Mycobacterium rutilum</name>
    <dbReference type="NCBI Taxonomy" id="370526"/>
    <lineage>
        <taxon>Bacteria</taxon>
        <taxon>Bacillati</taxon>
        <taxon>Actinomycetota</taxon>
        <taxon>Actinomycetes</taxon>
        <taxon>Mycobacteriales</taxon>
        <taxon>Mycobacteriaceae</taxon>
        <taxon>Mycolicibacterium</taxon>
    </lineage>
</organism>
<protein>
    <submittedName>
        <fullName evidence="2">Uncharacterized protein</fullName>
    </submittedName>
</protein>
<keyword evidence="1" id="KW-1133">Transmembrane helix</keyword>
<dbReference type="Proteomes" id="UP000182915">
    <property type="component" value="Chromosome I"/>
</dbReference>
<evidence type="ECO:0000256" key="1">
    <source>
        <dbReference type="SAM" id="Phobius"/>
    </source>
</evidence>
<sequence length="169" mass="18613">MTVRGKANEWLRRYLPLEIAGWIGELGAAALVYLWTGSLAAAAAAATIGSSVGYYLPAYVNAVRWCTVPHHRTGLTRRWLTHLLALRSLTVEFGPAEVVDSLIVRPLLIYSAPLLLDHVLLGWIVGGAIADVAFYACTICSYERFKRLLIIRPRHEEVFGEPVATRAVA</sequence>
<dbReference type="EMBL" id="LT629971">
    <property type="protein sequence ID" value="SEH65532.1"/>
    <property type="molecule type" value="Genomic_DNA"/>
</dbReference>
<evidence type="ECO:0000313" key="2">
    <source>
        <dbReference type="EMBL" id="SEH65532.1"/>
    </source>
</evidence>
<name>A0A1H6JZT9_MYCRU</name>
<keyword evidence="3" id="KW-1185">Reference proteome</keyword>
<gene>
    <name evidence="2" type="ORF">SAMN04489835_2517</name>
</gene>
<dbReference type="STRING" id="370526.SAMN04489835_2517"/>
<dbReference type="RefSeq" id="WP_083407438.1">
    <property type="nucleotide sequence ID" value="NZ_LT629971.1"/>
</dbReference>
<evidence type="ECO:0000313" key="3">
    <source>
        <dbReference type="Proteomes" id="UP000182915"/>
    </source>
</evidence>
<feature type="transmembrane region" description="Helical" evidence="1">
    <location>
        <begin position="120"/>
        <end position="142"/>
    </location>
</feature>
<dbReference type="OrthoDB" id="1352523at2"/>
<proteinExistence type="predicted"/>
<dbReference type="AlphaFoldDB" id="A0A1H6JZT9"/>